<dbReference type="GeneID" id="24266860"/>
<feature type="compositionally biased region" description="Basic and acidic residues" evidence="1">
    <location>
        <begin position="2090"/>
        <end position="2103"/>
    </location>
</feature>
<dbReference type="EMBL" id="KQ001657">
    <property type="protein sequence ID" value="KJP88856.1"/>
    <property type="molecule type" value="Genomic_DNA"/>
</dbReference>
<dbReference type="RefSeq" id="XP_012334604.1">
    <property type="nucleotide sequence ID" value="XM_012479181.1"/>
</dbReference>
<feature type="region of interest" description="Disordered" evidence="1">
    <location>
        <begin position="2082"/>
        <end position="2483"/>
    </location>
</feature>
<dbReference type="PANTHER" id="PTHR21713">
    <property type="entry name" value="NASCENT POLYPEPTIDE ASSOCIATED COMPLEX ALPHA SUBUNIT-RELATED"/>
    <property type="match status" value="1"/>
</dbReference>
<feature type="compositionally biased region" description="Basic and acidic residues" evidence="1">
    <location>
        <begin position="1787"/>
        <end position="1797"/>
    </location>
</feature>
<feature type="region of interest" description="Disordered" evidence="1">
    <location>
        <begin position="1343"/>
        <end position="1380"/>
    </location>
</feature>
<protein>
    <submittedName>
        <fullName evidence="2">Uncharacterized protein</fullName>
    </submittedName>
</protein>
<feature type="compositionally biased region" description="Polar residues" evidence="1">
    <location>
        <begin position="669"/>
        <end position="682"/>
    </location>
</feature>
<evidence type="ECO:0000256" key="1">
    <source>
        <dbReference type="SAM" id="MobiDB-lite"/>
    </source>
</evidence>
<feature type="compositionally biased region" description="Basic and acidic residues" evidence="1">
    <location>
        <begin position="1581"/>
        <end position="1591"/>
    </location>
</feature>
<feature type="region of interest" description="Disordered" evidence="1">
    <location>
        <begin position="304"/>
        <end position="357"/>
    </location>
</feature>
<feature type="compositionally biased region" description="Gly residues" evidence="1">
    <location>
        <begin position="1800"/>
        <end position="1814"/>
    </location>
</feature>
<accession>A0A0D9QT82</accession>
<feature type="region of interest" description="Disordered" evidence="1">
    <location>
        <begin position="1776"/>
        <end position="1835"/>
    </location>
</feature>
<reference evidence="2 3" key="1">
    <citation type="submission" date="2014-03" db="EMBL/GenBank/DDBJ databases">
        <title>The Genome Sequence of Plasmodium fragile nilgiri.</title>
        <authorList>
            <consortium name="The Broad Institute Genomics Platform"/>
            <consortium name="The Broad Institute Genome Sequencing Center for Infectious Disease"/>
            <person name="Neafsey D."/>
            <person name="Duraisingh M."/>
            <person name="Young S.K."/>
            <person name="Zeng Q."/>
            <person name="Gargeya S."/>
            <person name="Abouelleil A."/>
            <person name="Alvarado L."/>
            <person name="Chapman S.B."/>
            <person name="Gainer-Dewar J."/>
            <person name="Goldberg J."/>
            <person name="Griggs A."/>
            <person name="Gujja S."/>
            <person name="Hansen M."/>
            <person name="Howarth C."/>
            <person name="Imamovic A."/>
            <person name="Larimer J."/>
            <person name="Pearson M."/>
            <person name="Poon T.W."/>
            <person name="Priest M."/>
            <person name="Roberts A."/>
            <person name="Saif S."/>
            <person name="Shea T."/>
            <person name="Sykes S."/>
            <person name="Wortman J."/>
            <person name="Nusbaum C."/>
            <person name="Birren B."/>
        </authorList>
    </citation>
    <scope>NUCLEOTIDE SEQUENCE [LARGE SCALE GENOMIC DNA]</scope>
    <source>
        <strain evidence="3">nilgiri</strain>
    </source>
</reference>
<dbReference type="OrthoDB" id="5104187at2759"/>
<dbReference type="VEuPathDB" id="PlasmoDB:AK88_01546"/>
<evidence type="ECO:0000313" key="2">
    <source>
        <dbReference type="EMBL" id="KJP88856.1"/>
    </source>
</evidence>
<feature type="compositionally biased region" description="Basic and acidic residues" evidence="1">
    <location>
        <begin position="317"/>
        <end position="334"/>
    </location>
</feature>
<feature type="compositionally biased region" description="Basic and acidic residues" evidence="1">
    <location>
        <begin position="2459"/>
        <end position="2481"/>
    </location>
</feature>
<dbReference type="OMA" id="STHNNDR"/>
<feature type="compositionally biased region" description="Low complexity" evidence="1">
    <location>
        <begin position="1815"/>
        <end position="1826"/>
    </location>
</feature>
<keyword evidence="3" id="KW-1185">Reference proteome</keyword>
<evidence type="ECO:0000313" key="3">
    <source>
        <dbReference type="Proteomes" id="UP000054561"/>
    </source>
</evidence>
<feature type="region of interest" description="Disordered" evidence="1">
    <location>
        <begin position="38"/>
        <end position="67"/>
    </location>
</feature>
<feature type="compositionally biased region" description="Basic and acidic residues" evidence="1">
    <location>
        <begin position="1355"/>
        <end position="1368"/>
    </location>
</feature>
<feature type="compositionally biased region" description="Acidic residues" evidence="1">
    <location>
        <begin position="2104"/>
        <end position="2359"/>
    </location>
</feature>
<feature type="compositionally biased region" description="Polar residues" evidence="1">
    <location>
        <begin position="2447"/>
        <end position="2458"/>
    </location>
</feature>
<proteinExistence type="predicted"/>
<gene>
    <name evidence="2" type="ORF">AK88_01546</name>
</gene>
<feature type="compositionally biased region" description="Polar residues" evidence="1">
    <location>
        <begin position="491"/>
        <end position="509"/>
    </location>
</feature>
<feature type="compositionally biased region" description="Low complexity" evidence="1">
    <location>
        <begin position="38"/>
        <end position="59"/>
    </location>
</feature>
<dbReference type="GO" id="GO:0005854">
    <property type="term" value="C:nascent polypeptide-associated complex"/>
    <property type="evidence" value="ECO:0007669"/>
    <property type="project" value="InterPro"/>
</dbReference>
<feature type="compositionally biased region" description="Polar residues" evidence="1">
    <location>
        <begin position="625"/>
        <end position="636"/>
    </location>
</feature>
<feature type="region of interest" description="Disordered" evidence="1">
    <location>
        <begin position="1537"/>
        <end position="1591"/>
    </location>
</feature>
<feature type="region of interest" description="Disordered" evidence="1">
    <location>
        <begin position="625"/>
        <end position="745"/>
    </location>
</feature>
<organism evidence="2 3">
    <name type="scientific">Plasmodium fragile</name>
    <dbReference type="NCBI Taxonomy" id="5857"/>
    <lineage>
        <taxon>Eukaryota</taxon>
        <taxon>Sar</taxon>
        <taxon>Alveolata</taxon>
        <taxon>Apicomplexa</taxon>
        <taxon>Aconoidasida</taxon>
        <taxon>Haemosporida</taxon>
        <taxon>Plasmodiidae</taxon>
        <taxon>Plasmodium</taxon>
        <taxon>Plasmodium (Plasmodium)</taxon>
    </lineage>
</organism>
<sequence length="2556" mass="283205">MSLYNNIVDLIKNKKEVIKEEKKQRALSCRYGKSGTRVSSVRGSSVRGNNVRGNNVRGSTPHNDPDAQLTRNALVKSFLSAHKQIKEILTLKDVSLQTATYILNAQLDKIEMIKKCDMWKTVPYVHQKAADELLVRKREYLKNLQKCHGKKNVQADGTQGEKTSFNKVDVKNSRSRSVYHDKVNNSVRFNNLIRTCSHRQVGAREFVTNFKGVTAGVPEEQGWTSCISTKLNREDTTRSERSGGVSSIGIIKAASSSEATNASGRIVNYRGCFYAGAPPESDPSEVGCTLGNCLYYYENGGEGETGEETKVGGGKNAKHDKMKREKTGGAEPTHKPTHQNNPLHKKELKKAQGKDEERHLAKDGLLHNKSKQNQHHGCLSIPCNPRGRSNTKSSSSCNFLSVGNLIPRACTNRSLLAYECFNLRRQASSLNLKKTIPNFERHTVSSFIKNLSAQRSIQEKRFSEMVNKREAMNTHSGKKSLIGSKRDVSSTKRTLSNVKRTRSEGNALTNSSKRGTLLAKLGMMNKLEKLNILNELRRMNKLAQSSKGNGGEGNVRGELQGEHLLTEQLYDDDSAFETLWNSVMDEQMSIVKRMNSRINHKFDLYHIGGLNENYSWVKNLRNYSNSRSTSRQNSWRGSVKGGGSRTSLSKPLSRVNSKAAPKKKKTSLRKSATQVGSANEVSSIAPLVRRPSPALSEDDPTNNTSASSGEDDYDHHVHVNKGLYCTDDSPATDGRREERYHRNTNNEVPSITKDITNRCDPGKHFLEAEDKAPLEKMPKRKSYTKMNEKIMNKSGKIEQTSQSKGSAPPRVYEIIINVPKRDNAVGYMESQFYCEEDPLDNSYISQSNEKLDGSADHGNRLTCAGENCNFVQNECINLKLKGRHVYRNMGDKCSDYCSDNQNYLSNWKQYVSNNIQRVSDFAKENNCAGVSPPTIFAEKGQNNFCGGLKSLDVRKVMSGKSEDFNAKAVVDTMKGKVIFTQGGEYENDSLVKTPSKGRHALNDVEAGERPLSCDRTLNIGDNIMLSGQAASLEGALLNEENPPLRGNTSEDVQRREENRLEKIPSVELSLLHADELKNTNQHSVESENLNTDDAGGDVLDAYLGVMEGKEFIINASILRKEEKEGAASVLGKAKEMLYSDVKLPHIDNSLDKGEIPHEAHYNQMNRRPTTYSFSVGAKDIEEVKKKWGKDKDDVVMMMPPPVVESNTENYVMIKNVIPIPKLKLDKIQQSKNYNSYEVCYVKDSQDGFKVPTRAGNHVDAGADADATGKLNVDNVSYLNRNLFGVANPTCFPIITCNNISIKGSMDPFLSKMNCMRAIDQNESSNNVNEVDADTDLLHLESKYSRTPPSEVPPMGDKKQVHLSDDGSRENSNMPIRSTTIHIPCDGNKSYEETGFTRLRTNLTDATTNISSNKTNVIVMVEGDLPINSGKLPHLDPLPQGEIKKKVAEGGGATNQSENISLQRASSVIPQMSAPTLHRCDSSSSIITVSKPNLNCMQGGKSLAGLRCGDVSVGLPSSGCVSGCVGVCRGDAPHVGPASGHPAGQEGGEVVTSEPVSKEAVTKEAVTNEAVSKEAVTNEPLSKQEKKEEAPPKKSYANIILSFFGIKTGDEKGKEDQGGQNKMEASHKKSETATCTQKVPTNVISNQVPIVFRKKYHNADGSNCYVKAVGGGCILPSMTSFVRNTQTREGGSTVDNEPNKGNVFFTNGSCVDVSLMGRRSFSTHCPNINVLKNGGRFCNVGFIPRGGKHLNGYYNARNGVMCSRVADLHVKPMRYVSHSRGQAQPNGLHERSERDSFDRGNGPGGPHGGRGGDGPKFGPSGDAAQGGAPQGGAGKGCIGMHVANQRQGLPPQVSSHLMSNYNCVGSRGGSLHHMSEMEVEDMVQPNMASRCSSRGAPNWRIPCSGSNLSSSRTVPSASMQRYQSEKYFTRRTNETQCDKYTTDMLQRTPLELSSTTTTPQNLPHVDITNQQPFLVNRTTTERMMGAVPSMTTKLEKKQTGLPFVNAPNVVQYNRAVLINGQRKTQNCLTTTPTDKYVNKVKSTHWDERPLPIRNAPADVSGTSEYVYRNRLPTVQGEINQEVKKKGGSIMQKKEVLTGGDKRVEAEDEEVDEVDEEDEEDDEGDDDEEDDEEEEEEEDESGEGEDETEEESVEGEQDEDTEGESEQGEEEQETEEESVEGEEEQETEEESVEGEEEEEVEVEEDEEEEEEEEEEEDDDEEQEEEEEEEEEEDEEEEEEEEVEYDQDYGQDEEEEGEESGLDVEEDEEEVEDQESDQEEDDVEYQDYGEDEHEEEEEGEESVEGEEEEEEDESAGDEGEDSEVQEEEESGLDVEEEVGSTEDEEDDEADQSGDADDEAESEEPPHAYKNVQKEITSGESVLLRKSTKCVEENGADDNSYLHGSAHTLQGEEEDGTFRLSPSHSDGETQGHVFSKNISAKHPISERSSRDTMAQSGVSASTSEEHKETHHPGENFHTEQKKDNACDANGSYKYLDEISKKMELEKKGNEELKKKLQEQILIQRGLVRIKEQQQVYLELLKKNDAENSKGNAPVTQLGLQ</sequence>
<feature type="compositionally biased region" description="Polar residues" evidence="1">
    <location>
        <begin position="1369"/>
        <end position="1380"/>
    </location>
</feature>
<feature type="region of interest" description="Disordered" evidence="1">
    <location>
        <begin position="471"/>
        <end position="509"/>
    </location>
</feature>
<dbReference type="InterPro" id="IPR016641">
    <property type="entry name" value="EGD2/NACA0like"/>
</dbReference>
<feature type="compositionally biased region" description="Polar residues" evidence="1">
    <location>
        <begin position="645"/>
        <end position="656"/>
    </location>
</feature>
<dbReference type="Proteomes" id="UP000054561">
    <property type="component" value="Unassembled WGS sequence"/>
</dbReference>
<name>A0A0D9QT82_PLAFR</name>
<feature type="region of interest" description="Disordered" evidence="1">
    <location>
        <begin position="1609"/>
        <end position="1633"/>
    </location>
</feature>